<accession>A0A397J506</accession>
<proteinExistence type="predicted"/>
<reference evidence="1 2" key="1">
    <citation type="submission" date="2018-08" db="EMBL/GenBank/DDBJ databases">
        <title>Genome and evolution of the arbuscular mycorrhizal fungus Diversispora epigaea (formerly Glomus versiforme) and its bacterial endosymbionts.</title>
        <authorList>
            <person name="Sun X."/>
            <person name="Fei Z."/>
            <person name="Harrison M."/>
        </authorList>
    </citation>
    <scope>NUCLEOTIDE SEQUENCE [LARGE SCALE GENOMIC DNA]</scope>
    <source>
        <strain evidence="1 2">IT104</strain>
    </source>
</reference>
<gene>
    <name evidence="1" type="ORF">Glove_109g277</name>
</gene>
<comment type="caution">
    <text evidence="1">The sequence shown here is derived from an EMBL/GenBank/DDBJ whole genome shotgun (WGS) entry which is preliminary data.</text>
</comment>
<keyword evidence="2" id="KW-1185">Reference proteome</keyword>
<dbReference type="AlphaFoldDB" id="A0A397J506"/>
<sequence>MRSELHYLDTGNAFQPRIKIINCHYHGVAKKAIYGKHLLPPSKNRRPDFLKTPIGLELDIYYPDYGFAIERRSQTASTGSTQDLNTNH</sequence>
<dbReference type="Proteomes" id="UP000266861">
    <property type="component" value="Unassembled WGS sequence"/>
</dbReference>
<organism evidence="1 2">
    <name type="scientific">Diversispora epigaea</name>
    <dbReference type="NCBI Taxonomy" id="1348612"/>
    <lineage>
        <taxon>Eukaryota</taxon>
        <taxon>Fungi</taxon>
        <taxon>Fungi incertae sedis</taxon>
        <taxon>Mucoromycota</taxon>
        <taxon>Glomeromycotina</taxon>
        <taxon>Glomeromycetes</taxon>
        <taxon>Diversisporales</taxon>
        <taxon>Diversisporaceae</taxon>
        <taxon>Diversispora</taxon>
    </lineage>
</organism>
<protein>
    <submittedName>
        <fullName evidence="1">Uncharacterized protein</fullName>
    </submittedName>
</protein>
<evidence type="ECO:0000313" key="2">
    <source>
        <dbReference type="Proteomes" id="UP000266861"/>
    </source>
</evidence>
<evidence type="ECO:0000313" key="1">
    <source>
        <dbReference type="EMBL" id="RHZ82497.1"/>
    </source>
</evidence>
<dbReference type="EMBL" id="PQFF01000102">
    <property type="protein sequence ID" value="RHZ82497.1"/>
    <property type="molecule type" value="Genomic_DNA"/>
</dbReference>
<name>A0A397J506_9GLOM</name>